<protein>
    <recommendedName>
        <fullName evidence="3">SWIM-type domain-containing protein</fullName>
    </recommendedName>
</protein>
<gene>
    <name evidence="4" type="ORF">FOZ61_001441</name>
</gene>
<feature type="compositionally biased region" description="Basic residues" evidence="2">
    <location>
        <begin position="240"/>
        <end position="252"/>
    </location>
</feature>
<feature type="domain" description="SWIM-type" evidence="3">
    <location>
        <begin position="190"/>
        <end position="227"/>
    </location>
</feature>
<sequence length="450" mass="49730">ALVDEARAASADAGQYLEATLNTDRYGYPNIAITAEGLRGNQVVNNIVEAVNSIMSKALDGESFDVGMFVREAILIMRSMKKSSPQCFISRPAPVIMREYHPEMQQQGTDIFGRKDFSEVTNLVSSRIDISEETRCFLFTGHNFGSSGATSFAATRINQYLDAALLGEFGEDPDQLRVHDILQRFYCYHLVTVFSCNTQDVDVSCTCKENRDWSLCKHGYCAEVAVKTKLRFAPGQHKLPTIRRGRRSTKKRGPLERTYSGVSVPASSSHEQSSPSMPRNDREERDSPSESEGSDAGWESFSDAVIDETNSARDSTSETEWESFSEEGPVTVEGGDDAGRAAVEEVPSTSVETGERYSSQYTRENWETFSSQDSVENWETFSGSVASTVVVPLPTSSSSMDVFPERVAEDERDRRVARRITLASSPADANGPETVESSSSASWEDFNDLL</sequence>
<proteinExistence type="predicted"/>
<evidence type="ECO:0000259" key="3">
    <source>
        <dbReference type="PROSITE" id="PS50966"/>
    </source>
</evidence>
<keyword evidence="1" id="KW-0479">Metal-binding</keyword>
<comment type="caution">
    <text evidence="4">The sequence shown here is derived from an EMBL/GenBank/DDBJ whole genome shotgun (WGS) entry which is preliminary data.</text>
</comment>
<feature type="region of interest" description="Disordered" evidence="2">
    <location>
        <begin position="237"/>
        <end position="337"/>
    </location>
</feature>
<dbReference type="AlphaFoldDB" id="A0A7J6KRZ9"/>
<evidence type="ECO:0000256" key="2">
    <source>
        <dbReference type="SAM" id="MobiDB-lite"/>
    </source>
</evidence>
<keyword evidence="1" id="KW-0863">Zinc-finger</keyword>
<dbReference type="PROSITE" id="PS50966">
    <property type="entry name" value="ZF_SWIM"/>
    <property type="match status" value="1"/>
</dbReference>
<evidence type="ECO:0000313" key="5">
    <source>
        <dbReference type="Proteomes" id="UP000570595"/>
    </source>
</evidence>
<name>A0A7J6KRZ9_PEROL</name>
<evidence type="ECO:0000256" key="1">
    <source>
        <dbReference type="PROSITE-ProRule" id="PRU00325"/>
    </source>
</evidence>
<keyword evidence="1" id="KW-0862">Zinc</keyword>
<dbReference type="OrthoDB" id="10431348at2759"/>
<feature type="region of interest" description="Disordered" evidence="2">
    <location>
        <begin position="421"/>
        <end position="450"/>
    </location>
</feature>
<dbReference type="InterPro" id="IPR007527">
    <property type="entry name" value="Znf_SWIM"/>
</dbReference>
<organism evidence="4 5">
    <name type="scientific">Perkinsus olseni</name>
    <name type="common">Perkinsus atlanticus</name>
    <dbReference type="NCBI Taxonomy" id="32597"/>
    <lineage>
        <taxon>Eukaryota</taxon>
        <taxon>Sar</taxon>
        <taxon>Alveolata</taxon>
        <taxon>Perkinsozoa</taxon>
        <taxon>Perkinsea</taxon>
        <taxon>Perkinsida</taxon>
        <taxon>Perkinsidae</taxon>
        <taxon>Perkinsus</taxon>
    </lineage>
</organism>
<feature type="compositionally biased region" description="Low complexity" evidence="2">
    <location>
        <begin position="263"/>
        <end position="278"/>
    </location>
</feature>
<accession>A0A7J6KRZ9</accession>
<feature type="non-terminal residue" evidence="4">
    <location>
        <position position="1"/>
    </location>
</feature>
<dbReference type="Proteomes" id="UP000570595">
    <property type="component" value="Unassembled WGS sequence"/>
</dbReference>
<evidence type="ECO:0000313" key="4">
    <source>
        <dbReference type="EMBL" id="KAF4649331.1"/>
    </source>
</evidence>
<reference evidence="4 5" key="1">
    <citation type="submission" date="2020-04" db="EMBL/GenBank/DDBJ databases">
        <title>Perkinsus olseni comparative genomics.</title>
        <authorList>
            <person name="Bogema D.R."/>
        </authorList>
    </citation>
    <scope>NUCLEOTIDE SEQUENCE [LARGE SCALE GENOMIC DNA]</scope>
    <source>
        <strain evidence="4">ATCC PRA-179</strain>
    </source>
</reference>
<dbReference type="EMBL" id="JABAHT010001358">
    <property type="protein sequence ID" value="KAF4649331.1"/>
    <property type="molecule type" value="Genomic_DNA"/>
</dbReference>
<feature type="compositionally biased region" description="Basic and acidic residues" evidence="2">
    <location>
        <begin position="279"/>
        <end position="288"/>
    </location>
</feature>
<dbReference type="GO" id="GO:0008270">
    <property type="term" value="F:zinc ion binding"/>
    <property type="evidence" value="ECO:0007669"/>
    <property type="project" value="UniProtKB-KW"/>
</dbReference>